<dbReference type="GeneID" id="27362206"/>
<dbReference type="Proteomes" id="UP000053342">
    <property type="component" value="Unassembled WGS sequence"/>
</dbReference>
<dbReference type="VEuPathDB" id="FungiDB:PV06_10132"/>
<name>A0A0D2D703_9EURO</name>
<dbReference type="HOGENOM" id="CLU_1660772_0_0_1"/>
<dbReference type="AlphaFoldDB" id="A0A0D2D703"/>
<dbReference type="RefSeq" id="XP_016258401.1">
    <property type="nucleotide sequence ID" value="XM_016411647.1"/>
</dbReference>
<protein>
    <submittedName>
        <fullName evidence="1">Uncharacterized protein</fullName>
    </submittedName>
</protein>
<gene>
    <name evidence="1" type="ORF">PV06_10132</name>
</gene>
<reference evidence="1 2" key="1">
    <citation type="submission" date="2015-01" db="EMBL/GenBank/DDBJ databases">
        <title>The Genome Sequence of Exophiala oligosperma CBS72588.</title>
        <authorList>
            <consortium name="The Broad Institute Genomics Platform"/>
            <person name="Cuomo C."/>
            <person name="de Hoog S."/>
            <person name="Gorbushina A."/>
            <person name="Stielow B."/>
            <person name="Teixiera M."/>
            <person name="Abouelleil A."/>
            <person name="Chapman S.B."/>
            <person name="Priest M."/>
            <person name="Young S.K."/>
            <person name="Wortman J."/>
            <person name="Nusbaum C."/>
            <person name="Birren B."/>
        </authorList>
    </citation>
    <scope>NUCLEOTIDE SEQUENCE [LARGE SCALE GENOMIC DNA]</scope>
    <source>
        <strain evidence="1 2">CBS 72588</strain>
    </source>
</reference>
<sequence length="159" mass="17067">MQHHQTGGLRRGKWLASNPFADAEVPLIREGRSEPTGQTTNTGGKGGAIVTITVQCLAVTSLESVSFSLVSKARVLWVRKMLPGGNCTVLLRWKRQEHAIDLFGGTALRLAAWTHSTIGAHARVRARAPLEKVANALTVEGGGLLGPVFLFFCRHSDGS</sequence>
<keyword evidence="2" id="KW-1185">Reference proteome</keyword>
<organism evidence="1 2">
    <name type="scientific">Exophiala oligosperma</name>
    <dbReference type="NCBI Taxonomy" id="215243"/>
    <lineage>
        <taxon>Eukaryota</taxon>
        <taxon>Fungi</taxon>
        <taxon>Dikarya</taxon>
        <taxon>Ascomycota</taxon>
        <taxon>Pezizomycotina</taxon>
        <taxon>Eurotiomycetes</taxon>
        <taxon>Chaetothyriomycetidae</taxon>
        <taxon>Chaetothyriales</taxon>
        <taxon>Herpotrichiellaceae</taxon>
        <taxon>Exophiala</taxon>
    </lineage>
</organism>
<dbReference type="EMBL" id="KN847342">
    <property type="protein sequence ID" value="KIW38185.1"/>
    <property type="molecule type" value="Genomic_DNA"/>
</dbReference>
<evidence type="ECO:0000313" key="2">
    <source>
        <dbReference type="Proteomes" id="UP000053342"/>
    </source>
</evidence>
<evidence type="ECO:0000313" key="1">
    <source>
        <dbReference type="EMBL" id="KIW38185.1"/>
    </source>
</evidence>
<accession>A0A0D2D703</accession>
<proteinExistence type="predicted"/>